<comment type="caution">
    <text evidence="2">The sequence shown here is derived from an EMBL/GenBank/DDBJ whole genome shotgun (WGS) entry which is preliminary data.</text>
</comment>
<sequence>MTLYLGIVTRIDKGLAYLNPKYKIDNDKQEFIALAPNLSQELVIWKNPPVEAIKDTLWTFNIDTDAETKLFYVLTYHQPFIEIINFQGYNRGSFIDIVKEVKEIILPSSACQQAYLWLDQNIWAGPVNMTLEKQGARHHYYCIDYIANGFYLPLVSLLEERFITLNLFPGRKFLSPWTPSPAFIGYIDLTTYNLIDKIPEKIPELESQHTNISAIQGQRQNIKITADTKRTTTMKSKNLARTHEQNKPDTEKETLDSNIKYLQTKIETFSTNLEQYQREHKQLNDMKDAIAQHQIILKQLQQEIKEAREAHQKELATLHEIIKGTVHQQNKPGKSLWAYNPKETAKTIIVHQKFHMEIRKAFTKQGFAPNIATILHSSFLAGVVPTLVGEDAFSILQIYADLAARGRSLWIPISPTQILPTDLIGTVDIAHHIFVPHQSGLADLLLDAQEHTDNLYLVVLEGINKAAIDTYLMPLLTCYIESAAETQIHSLHIFHPATVNDSDPYNTLHTLHWPKNVLLATTLADGVSVFPPPPSFWDYSMLINMDIVKDDHNEQRLMQPRKEEKMHSMVSVGDWTRWNNEIQQNTSVEDLEEIDWGTINTSRLSHKLTQQFSSVLLKLNSRDIDVTNEQILFHSLLPKAIATDQIRTLLMAHKDYQKEIKQQLTKIRHLVEQFS</sequence>
<evidence type="ECO:0000313" key="3">
    <source>
        <dbReference type="Proteomes" id="UP000326912"/>
    </source>
</evidence>
<dbReference type="AlphaFoldDB" id="A0A5J4KPF5"/>
<protein>
    <submittedName>
        <fullName evidence="2">Uncharacterized protein</fullName>
    </submittedName>
</protein>
<dbReference type="EMBL" id="BKZW01000002">
    <property type="protein sequence ID" value="GER89765.1"/>
    <property type="molecule type" value="Genomic_DNA"/>
</dbReference>
<proteinExistence type="predicted"/>
<organism evidence="2 3">
    <name type="scientific">Dictyobacter vulcani</name>
    <dbReference type="NCBI Taxonomy" id="2607529"/>
    <lineage>
        <taxon>Bacteria</taxon>
        <taxon>Bacillati</taxon>
        <taxon>Chloroflexota</taxon>
        <taxon>Ktedonobacteria</taxon>
        <taxon>Ktedonobacterales</taxon>
        <taxon>Dictyobacteraceae</taxon>
        <taxon>Dictyobacter</taxon>
    </lineage>
</organism>
<evidence type="ECO:0000256" key="1">
    <source>
        <dbReference type="SAM" id="Coils"/>
    </source>
</evidence>
<accession>A0A5J4KPF5</accession>
<name>A0A5J4KPF5_9CHLR</name>
<keyword evidence="1" id="KW-0175">Coiled coil</keyword>
<gene>
    <name evidence="2" type="ORF">KDW_39270</name>
</gene>
<reference evidence="2 3" key="1">
    <citation type="submission" date="2019-10" db="EMBL/GenBank/DDBJ databases">
        <title>Dictyobacter vulcani sp. nov., within the class Ktedonobacteria, isolated from soil of volcanic Mt. Zao.</title>
        <authorList>
            <person name="Zheng Y."/>
            <person name="Wang C.M."/>
            <person name="Sakai Y."/>
            <person name="Abe K."/>
            <person name="Yokota A."/>
            <person name="Yabe S."/>
        </authorList>
    </citation>
    <scope>NUCLEOTIDE SEQUENCE [LARGE SCALE GENOMIC DNA]</scope>
    <source>
        <strain evidence="2 3">W12</strain>
    </source>
</reference>
<keyword evidence="3" id="KW-1185">Reference proteome</keyword>
<dbReference type="RefSeq" id="WP_151757612.1">
    <property type="nucleotide sequence ID" value="NZ_BKZW01000002.1"/>
</dbReference>
<dbReference type="Proteomes" id="UP000326912">
    <property type="component" value="Unassembled WGS sequence"/>
</dbReference>
<evidence type="ECO:0000313" key="2">
    <source>
        <dbReference type="EMBL" id="GER89765.1"/>
    </source>
</evidence>
<feature type="coiled-coil region" evidence="1">
    <location>
        <begin position="259"/>
        <end position="317"/>
    </location>
</feature>